<dbReference type="SUPFAM" id="SSF52402">
    <property type="entry name" value="Adenine nucleotide alpha hydrolases-like"/>
    <property type="match status" value="1"/>
</dbReference>
<dbReference type="PRINTS" id="PR01438">
    <property type="entry name" value="UNVRSLSTRESS"/>
</dbReference>
<dbReference type="Gene3D" id="3.40.50.620">
    <property type="entry name" value="HUPs"/>
    <property type="match status" value="1"/>
</dbReference>
<dbReference type="InterPro" id="IPR006015">
    <property type="entry name" value="Universal_stress_UspA"/>
</dbReference>
<evidence type="ECO:0000313" key="3">
    <source>
        <dbReference type="EMBL" id="RPA60490.1"/>
    </source>
</evidence>
<name>A0A3N4GPE0_9LACT</name>
<comment type="caution">
    <text evidence="3">The sequence shown here is derived from an EMBL/GenBank/DDBJ whole genome shotgun (WGS) entry which is preliminary data.</text>
</comment>
<dbReference type="InterPro" id="IPR014729">
    <property type="entry name" value="Rossmann-like_a/b/a_fold"/>
</dbReference>
<evidence type="ECO:0000259" key="2">
    <source>
        <dbReference type="Pfam" id="PF00582"/>
    </source>
</evidence>
<keyword evidence="4" id="KW-1185">Reference proteome</keyword>
<reference evidence="3 4" key="1">
    <citation type="submission" date="2018-11" db="EMBL/GenBank/DDBJ databases">
        <title>Aerococcus sp. SJQ22, whole genome shotgun sequence.</title>
        <authorList>
            <person name="Sun L."/>
            <person name="Gao X."/>
            <person name="Chen W."/>
            <person name="Huang K."/>
        </authorList>
    </citation>
    <scope>NUCLEOTIDE SEQUENCE [LARGE SCALE GENOMIC DNA]</scope>
    <source>
        <strain evidence="3 4">SJQ22</strain>
    </source>
</reference>
<gene>
    <name evidence="3" type="ORF">EF384_05740</name>
</gene>
<comment type="similarity">
    <text evidence="1">Belongs to the universal stress protein A family.</text>
</comment>
<dbReference type="PANTHER" id="PTHR46268:SF6">
    <property type="entry name" value="UNIVERSAL STRESS PROTEIN UP12"/>
    <property type="match status" value="1"/>
</dbReference>
<dbReference type="OrthoDB" id="9777884at2"/>
<evidence type="ECO:0000256" key="1">
    <source>
        <dbReference type="ARBA" id="ARBA00008791"/>
    </source>
</evidence>
<dbReference type="Pfam" id="PF00582">
    <property type="entry name" value="Usp"/>
    <property type="match status" value="1"/>
</dbReference>
<dbReference type="RefSeq" id="WP_123780141.1">
    <property type="nucleotide sequence ID" value="NZ_RKMG01000015.1"/>
</dbReference>
<dbReference type="Proteomes" id="UP000273977">
    <property type="component" value="Unassembled WGS sequence"/>
</dbReference>
<dbReference type="CDD" id="cd00293">
    <property type="entry name" value="USP-like"/>
    <property type="match status" value="1"/>
</dbReference>
<protein>
    <submittedName>
        <fullName evidence="3">Universal stress protein</fullName>
    </submittedName>
</protein>
<sequence>MLDNIKQILVPVDDSEHSKEAFRNAVEIARRSGAKVDVLSVVADDYVFGDIRISESDKEKMKDRTLESLEKYVEYGLNRNFTDIRTFTAFGNPRREIAKIANEGDYQLVVIGATGKGAISRALVGSVAEYTVRLSQIPVLVIK</sequence>
<organism evidence="3 4">
    <name type="scientific">Aerococcus agrisoli</name>
    <dbReference type="NCBI Taxonomy" id="2487350"/>
    <lineage>
        <taxon>Bacteria</taxon>
        <taxon>Bacillati</taxon>
        <taxon>Bacillota</taxon>
        <taxon>Bacilli</taxon>
        <taxon>Lactobacillales</taxon>
        <taxon>Aerococcaceae</taxon>
        <taxon>Aerococcus</taxon>
    </lineage>
</organism>
<feature type="domain" description="UspA" evidence="2">
    <location>
        <begin position="5"/>
        <end position="143"/>
    </location>
</feature>
<accession>A0A3N4GPE0</accession>
<evidence type="ECO:0000313" key="4">
    <source>
        <dbReference type="Proteomes" id="UP000273977"/>
    </source>
</evidence>
<proteinExistence type="inferred from homology"/>
<dbReference type="InterPro" id="IPR006016">
    <property type="entry name" value="UspA"/>
</dbReference>
<dbReference type="AlphaFoldDB" id="A0A3N4GPE0"/>
<dbReference type="EMBL" id="RKMG01000015">
    <property type="protein sequence ID" value="RPA60490.1"/>
    <property type="molecule type" value="Genomic_DNA"/>
</dbReference>
<dbReference type="PANTHER" id="PTHR46268">
    <property type="entry name" value="STRESS RESPONSE PROTEIN NHAX"/>
    <property type="match status" value="1"/>
</dbReference>